<evidence type="ECO:0000256" key="3">
    <source>
        <dbReference type="ARBA" id="ARBA00022827"/>
    </source>
</evidence>
<dbReference type="InterPro" id="IPR006094">
    <property type="entry name" value="Oxid_FAD_bind_N"/>
</dbReference>
<dbReference type="AlphaFoldDB" id="A0A9P9EXH1"/>
<feature type="domain" description="FAD-binding PCMH-type" evidence="6">
    <location>
        <begin position="35"/>
        <end position="197"/>
    </location>
</feature>
<dbReference type="PROSITE" id="PS51387">
    <property type="entry name" value="FAD_PCMH"/>
    <property type="match status" value="1"/>
</dbReference>
<keyword evidence="3" id="KW-0274">FAD</keyword>
<evidence type="ECO:0000313" key="8">
    <source>
        <dbReference type="Proteomes" id="UP000717696"/>
    </source>
</evidence>
<comment type="caution">
    <text evidence="7">The sequence shown here is derived from an EMBL/GenBank/DDBJ whole genome shotgun (WGS) entry which is preliminary data.</text>
</comment>
<name>A0A9P9EXH1_9HYPO</name>
<evidence type="ECO:0000256" key="4">
    <source>
        <dbReference type="ARBA" id="ARBA00023002"/>
    </source>
</evidence>
<comment type="similarity">
    <text evidence="1">Belongs to the oxygen-dependent FAD-linked oxidoreductase family.</text>
</comment>
<protein>
    <submittedName>
        <fullName evidence="7">FAD binding domain-containing protein</fullName>
    </submittedName>
</protein>
<dbReference type="EMBL" id="JAGMUU010000008">
    <property type="protein sequence ID" value="KAH7146916.1"/>
    <property type="molecule type" value="Genomic_DNA"/>
</dbReference>
<dbReference type="InterPro" id="IPR016169">
    <property type="entry name" value="FAD-bd_PCMH_sub2"/>
</dbReference>
<evidence type="ECO:0000256" key="2">
    <source>
        <dbReference type="ARBA" id="ARBA00022630"/>
    </source>
</evidence>
<dbReference type="GO" id="GO:0071949">
    <property type="term" value="F:FAD binding"/>
    <property type="evidence" value="ECO:0007669"/>
    <property type="project" value="InterPro"/>
</dbReference>
<organism evidence="7 8">
    <name type="scientific">Dactylonectria estremocensis</name>
    <dbReference type="NCBI Taxonomy" id="1079267"/>
    <lineage>
        <taxon>Eukaryota</taxon>
        <taxon>Fungi</taxon>
        <taxon>Dikarya</taxon>
        <taxon>Ascomycota</taxon>
        <taxon>Pezizomycotina</taxon>
        <taxon>Sordariomycetes</taxon>
        <taxon>Hypocreomycetidae</taxon>
        <taxon>Hypocreales</taxon>
        <taxon>Nectriaceae</taxon>
        <taxon>Dactylonectria</taxon>
    </lineage>
</organism>
<proteinExistence type="inferred from homology"/>
<dbReference type="InterPro" id="IPR050416">
    <property type="entry name" value="FAD-linked_Oxidoreductase"/>
</dbReference>
<dbReference type="Pfam" id="PF01565">
    <property type="entry name" value="FAD_binding_4"/>
    <property type="match status" value="1"/>
</dbReference>
<gene>
    <name evidence="7" type="ORF">B0J13DRAFT_664640</name>
</gene>
<evidence type="ECO:0000256" key="1">
    <source>
        <dbReference type="ARBA" id="ARBA00005466"/>
    </source>
</evidence>
<reference evidence="7" key="1">
    <citation type="journal article" date="2021" name="Nat. Commun.">
        <title>Genetic determinants of endophytism in the Arabidopsis root mycobiome.</title>
        <authorList>
            <person name="Mesny F."/>
            <person name="Miyauchi S."/>
            <person name="Thiergart T."/>
            <person name="Pickel B."/>
            <person name="Atanasova L."/>
            <person name="Karlsson M."/>
            <person name="Huettel B."/>
            <person name="Barry K.W."/>
            <person name="Haridas S."/>
            <person name="Chen C."/>
            <person name="Bauer D."/>
            <person name="Andreopoulos W."/>
            <person name="Pangilinan J."/>
            <person name="LaButti K."/>
            <person name="Riley R."/>
            <person name="Lipzen A."/>
            <person name="Clum A."/>
            <person name="Drula E."/>
            <person name="Henrissat B."/>
            <person name="Kohler A."/>
            <person name="Grigoriev I.V."/>
            <person name="Martin F.M."/>
            <person name="Hacquard S."/>
        </authorList>
    </citation>
    <scope>NUCLEOTIDE SEQUENCE</scope>
    <source>
        <strain evidence="7">MPI-CAGE-AT-0021</strain>
    </source>
</reference>
<dbReference type="Gene3D" id="3.30.465.10">
    <property type="match status" value="1"/>
</dbReference>
<dbReference type="GO" id="GO:0016491">
    <property type="term" value="F:oxidoreductase activity"/>
    <property type="evidence" value="ECO:0007669"/>
    <property type="project" value="UniProtKB-KW"/>
</dbReference>
<keyword evidence="5" id="KW-0732">Signal</keyword>
<dbReference type="PANTHER" id="PTHR42973">
    <property type="entry name" value="BINDING OXIDOREDUCTASE, PUTATIVE (AFU_ORTHOLOGUE AFUA_1G17690)-RELATED"/>
    <property type="match status" value="1"/>
</dbReference>
<dbReference type="Proteomes" id="UP000717696">
    <property type="component" value="Unassembled WGS sequence"/>
</dbReference>
<evidence type="ECO:0000256" key="5">
    <source>
        <dbReference type="SAM" id="SignalP"/>
    </source>
</evidence>
<keyword evidence="4" id="KW-0560">Oxidoreductase</keyword>
<evidence type="ECO:0000259" key="6">
    <source>
        <dbReference type="PROSITE" id="PS51387"/>
    </source>
</evidence>
<dbReference type="PANTHER" id="PTHR42973:SF53">
    <property type="entry name" value="FAD-BINDING PCMH-TYPE DOMAIN-CONTAINING PROTEIN-RELATED"/>
    <property type="match status" value="1"/>
</dbReference>
<dbReference type="OrthoDB" id="2151789at2759"/>
<dbReference type="SUPFAM" id="SSF56176">
    <property type="entry name" value="FAD-binding/transporter-associated domain-like"/>
    <property type="match status" value="1"/>
</dbReference>
<evidence type="ECO:0000313" key="7">
    <source>
        <dbReference type="EMBL" id="KAH7146916.1"/>
    </source>
</evidence>
<feature type="signal peptide" evidence="5">
    <location>
        <begin position="1"/>
        <end position="19"/>
    </location>
</feature>
<keyword evidence="8" id="KW-1185">Reference proteome</keyword>
<dbReference type="InterPro" id="IPR036318">
    <property type="entry name" value="FAD-bd_PCMH-like_sf"/>
</dbReference>
<accession>A0A9P9EXH1</accession>
<sequence length="462" mass="50298">MKAPNAAVVLALLSEGASATSLGRHSPSVTCVSNSALAPWCMVLPESASDVSSIVKVLTKNDCPFGMRSGAHSAWAGANSIADGVTVDFGYMNTTTYDDEAKIARIRPGSTWGHVLSSLDPYGVTAVGGRVSVVGYSFYSSREGFACDSVANFEVVLGDGSIINANAKKNSDLFRSLKGGSGNFGFITRVDQYVVESNTMWAARQVYNTTQKNELFDAYFNFANNQSEDDASQNMVSYIYNADGFNLVAVLSNIDSSPEAAAFDEYMSIEPILSLSRVDLVSNLVVKSTGPAALGVYTTWLVGMTAHNRRVMDLINQAQIEYVEKMKEAAPDSNFVLHVQFQPVTCSIVDHSIAKGSNVLSLEDIVADGPSIMWLVEFTVDTLETQEQILPLCLEFRDAINHIADENGAQKNWDFLNYANGDQGPISMYGAKNVAFLQSVSAKYDRRQVFQRLRKTDFKLPE</sequence>
<keyword evidence="2" id="KW-0285">Flavoprotein</keyword>
<dbReference type="InterPro" id="IPR016166">
    <property type="entry name" value="FAD-bd_PCMH"/>
</dbReference>
<feature type="chain" id="PRO_5040138049" evidence="5">
    <location>
        <begin position="20"/>
        <end position="462"/>
    </location>
</feature>